<name>A0A165C2I5_EXIGL</name>
<protein>
    <submittedName>
        <fullName evidence="3">Kinase-like protein</fullName>
    </submittedName>
</protein>
<dbReference type="PROSITE" id="PS00108">
    <property type="entry name" value="PROTEIN_KINASE_ST"/>
    <property type="match status" value="1"/>
</dbReference>
<evidence type="ECO:0000313" key="3">
    <source>
        <dbReference type="EMBL" id="KZV81695.1"/>
    </source>
</evidence>
<evidence type="ECO:0000313" key="4">
    <source>
        <dbReference type="Proteomes" id="UP000077266"/>
    </source>
</evidence>
<sequence>MPPPQDKRTHAGTGAQGQLQLAIQLDGAKLYVRLPDFYQTPAEFQLEVRVHDDGALHLAEQIARTVSLGARRASILWNERAVARELFWNLMLRLRSFDHSKLSFSDGYGFKVAMQDIKDAVNTLYHSEDVDVVTLEDMLLVCFTDDVKGNIERLQDALRRGDVHGIQELGTRSEAYHDDVIQQTEVVRTWLSRQYVLWALQIETLDASTGHAATQLTHWMERLEDVVTRYATWSDGTSTWQHSTTYGNTIPRQPTTPSAHLASGQFQPSSPVPESANSHPATPYESEESPAAYVHVGTSAFEDLTPRIHDVGENYVAFGASSTVYQGALMDYEDGREVARLVALKVVHIPRDSAVVAFKRLRRELHLWSALDHQNILPILGVSHFPPRNLLALVSPWCEHGSLAAYIASRRDDITISYPLGSVILDLFEQLLDALQYLHGQDSPVVHGDLKGQNIFVDEYGALKLSDFGLSRMSGFIGSVNLESSTVERGTVRFMSREHLLDSAPTIHSDMWASSCVFVEMASGRAPYHEHKSVPAVVLAIIRGDLPTRPTDLTDELWAIITVNWNPLPLRRFRARTMLGRLRTLRREGRAGESVPYDSE</sequence>
<feature type="domain" description="Protein kinase" evidence="2">
    <location>
        <begin position="310"/>
        <end position="585"/>
    </location>
</feature>
<dbReference type="GO" id="GO:0005737">
    <property type="term" value="C:cytoplasm"/>
    <property type="evidence" value="ECO:0007669"/>
    <property type="project" value="TreeGrafter"/>
</dbReference>
<dbReference type="Proteomes" id="UP000077266">
    <property type="component" value="Unassembled WGS sequence"/>
</dbReference>
<dbReference type="EMBL" id="KV426374">
    <property type="protein sequence ID" value="KZV81695.1"/>
    <property type="molecule type" value="Genomic_DNA"/>
</dbReference>
<dbReference type="InterPro" id="IPR053235">
    <property type="entry name" value="Ser_Thr_kinase"/>
</dbReference>
<feature type="region of interest" description="Disordered" evidence="1">
    <location>
        <begin position="244"/>
        <end position="289"/>
    </location>
</feature>
<evidence type="ECO:0000259" key="2">
    <source>
        <dbReference type="PROSITE" id="PS50011"/>
    </source>
</evidence>
<dbReference type="InterPro" id="IPR011009">
    <property type="entry name" value="Kinase-like_dom_sf"/>
</dbReference>
<dbReference type="STRING" id="1314781.A0A165C2I5"/>
<dbReference type="AlphaFoldDB" id="A0A165C2I5"/>
<dbReference type="PROSITE" id="PS50011">
    <property type="entry name" value="PROTEIN_KINASE_DOM"/>
    <property type="match status" value="1"/>
</dbReference>
<dbReference type="SMART" id="SM00220">
    <property type="entry name" value="S_TKc"/>
    <property type="match status" value="1"/>
</dbReference>
<dbReference type="SUPFAM" id="SSF56112">
    <property type="entry name" value="Protein kinase-like (PK-like)"/>
    <property type="match status" value="1"/>
</dbReference>
<keyword evidence="3" id="KW-0418">Kinase</keyword>
<dbReference type="PANTHER" id="PTHR24361">
    <property type="entry name" value="MITOGEN-ACTIVATED KINASE KINASE KINASE"/>
    <property type="match status" value="1"/>
</dbReference>
<reference evidence="3 4" key="1">
    <citation type="journal article" date="2016" name="Mol. Biol. Evol.">
        <title>Comparative Genomics of Early-Diverging Mushroom-Forming Fungi Provides Insights into the Origins of Lignocellulose Decay Capabilities.</title>
        <authorList>
            <person name="Nagy L.G."/>
            <person name="Riley R."/>
            <person name="Tritt A."/>
            <person name="Adam C."/>
            <person name="Daum C."/>
            <person name="Floudas D."/>
            <person name="Sun H."/>
            <person name="Yadav J.S."/>
            <person name="Pangilinan J."/>
            <person name="Larsson K.H."/>
            <person name="Matsuura K."/>
            <person name="Barry K."/>
            <person name="Labutti K."/>
            <person name="Kuo R."/>
            <person name="Ohm R.A."/>
            <person name="Bhattacharya S.S."/>
            <person name="Shirouzu T."/>
            <person name="Yoshinaga Y."/>
            <person name="Martin F.M."/>
            <person name="Grigoriev I.V."/>
            <person name="Hibbett D.S."/>
        </authorList>
    </citation>
    <scope>NUCLEOTIDE SEQUENCE [LARGE SCALE GENOMIC DNA]</scope>
    <source>
        <strain evidence="3 4">HHB12029</strain>
    </source>
</reference>
<evidence type="ECO:0000256" key="1">
    <source>
        <dbReference type="SAM" id="MobiDB-lite"/>
    </source>
</evidence>
<accession>A0A165C2I5</accession>
<proteinExistence type="predicted"/>
<dbReference type="PANTHER" id="PTHR24361:SF613">
    <property type="entry name" value="NUCLEAR RECEPTOR-BINDING PROTEIN-RELATED"/>
    <property type="match status" value="1"/>
</dbReference>
<dbReference type="Pfam" id="PF07714">
    <property type="entry name" value="PK_Tyr_Ser-Thr"/>
    <property type="match status" value="1"/>
</dbReference>
<dbReference type="Gene3D" id="1.10.510.10">
    <property type="entry name" value="Transferase(Phosphotransferase) domain 1"/>
    <property type="match status" value="1"/>
</dbReference>
<dbReference type="InterPro" id="IPR008271">
    <property type="entry name" value="Ser/Thr_kinase_AS"/>
</dbReference>
<dbReference type="GO" id="GO:0005524">
    <property type="term" value="F:ATP binding"/>
    <property type="evidence" value="ECO:0007669"/>
    <property type="project" value="InterPro"/>
</dbReference>
<organism evidence="3 4">
    <name type="scientific">Exidia glandulosa HHB12029</name>
    <dbReference type="NCBI Taxonomy" id="1314781"/>
    <lineage>
        <taxon>Eukaryota</taxon>
        <taxon>Fungi</taxon>
        <taxon>Dikarya</taxon>
        <taxon>Basidiomycota</taxon>
        <taxon>Agaricomycotina</taxon>
        <taxon>Agaricomycetes</taxon>
        <taxon>Auriculariales</taxon>
        <taxon>Exidiaceae</taxon>
        <taxon>Exidia</taxon>
    </lineage>
</organism>
<dbReference type="InterPro" id="IPR000719">
    <property type="entry name" value="Prot_kinase_dom"/>
</dbReference>
<dbReference type="InterPro" id="IPR001245">
    <property type="entry name" value="Ser-Thr/Tyr_kinase_cat_dom"/>
</dbReference>
<gene>
    <name evidence="3" type="ORF">EXIGLDRAFT_779424</name>
</gene>
<keyword evidence="3" id="KW-0808">Transferase</keyword>
<dbReference type="InParanoid" id="A0A165C2I5"/>
<keyword evidence="4" id="KW-1185">Reference proteome</keyword>
<dbReference type="GO" id="GO:0004674">
    <property type="term" value="F:protein serine/threonine kinase activity"/>
    <property type="evidence" value="ECO:0007669"/>
    <property type="project" value="TreeGrafter"/>
</dbReference>
<feature type="compositionally biased region" description="Polar residues" evidence="1">
    <location>
        <begin position="244"/>
        <end position="269"/>
    </location>
</feature>
<dbReference type="OrthoDB" id="4062651at2759"/>